<evidence type="ECO:0000313" key="1">
    <source>
        <dbReference type="EMBL" id="KAJ9079352.1"/>
    </source>
</evidence>
<dbReference type="EMBL" id="QTSX02001761">
    <property type="protein sequence ID" value="KAJ9079352.1"/>
    <property type="molecule type" value="Genomic_DNA"/>
</dbReference>
<gene>
    <name evidence="1" type="ORF">DSO57_1036206</name>
</gene>
<protein>
    <submittedName>
        <fullName evidence="1">Uncharacterized protein</fullName>
    </submittedName>
</protein>
<organism evidence="1 2">
    <name type="scientific">Entomophthora muscae</name>
    <dbReference type="NCBI Taxonomy" id="34485"/>
    <lineage>
        <taxon>Eukaryota</taxon>
        <taxon>Fungi</taxon>
        <taxon>Fungi incertae sedis</taxon>
        <taxon>Zoopagomycota</taxon>
        <taxon>Entomophthoromycotina</taxon>
        <taxon>Entomophthoromycetes</taxon>
        <taxon>Entomophthorales</taxon>
        <taxon>Entomophthoraceae</taxon>
        <taxon>Entomophthora</taxon>
    </lineage>
</organism>
<accession>A0ACC2TYR2</accession>
<reference evidence="1" key="1">
    <citation type="submission" date="2022-04" db="EMBL/GenBank/DDBJ databases">
        <title>Genome of the entomopathogenic fungus Entomophthora muscae.</title>
        <authorList>
            <person name="Elya C."/>
            <person name="Lovett B.R."/>
            <person name="Lee E."/>
            <person name="Macias A.M."/>
            <person name="Hajek A.E."/>
            <person name="De Bivort B.L."/>
            <person name="Kasson M.T."/>
            <person name="De Fine Licht H.H."/>
            <person name="Stajich J.E."/>
        </authorList>
    </citation>
    <scope>NUCLEOTIDE SEQUENCE</scope>
    <source>
        <strain evidence="1">Berkeley</strain>
    </source>
</reference>
<name>A0ACC2TYR2_9FUNG</name>
<comment type="caution">
    <text evidence="1">The sequence shown here is derived from an EMBL/GenBank/DDBJ whole genome shotgun (WGS) entry which is preliminary data.</text>
</comment>
<keyword evidence="2" id="KW-1185">Reference proteome</keyword>
<sequence>MSRPSSISPKWRKAIALSLPRIFADLSAAEQMTVRALSAETHGMETPRLVESSQYDGPFSRIAHNPHGHACNSKND</sequence>
<evidence type="ECO:0000313" key="2">
    <source>
        <dbReference type="Proteomes" id="UP001165960"/>
    </source>
</evidence>
<proteinExistence type="predicted"/>
<dbReference type="Proteomes" id="UP001165960">
    <property type="component" value="Unassembled WGS sequence"/>
</dbReference>